<name>A0ABQ6LSH3_9RHOB</name>
<reference evidence="6 7" key="1">
    <citation type="submission" date="2023-04" db="EMBL/GenBank/DDBJ databases">
        <title>Marinoamorphus aggregata gen. nov., sp. Nov., isolate from tissue of brittle star Ophioplocus japonicus.</title>
        <authorList>
            <person name="Kawano K."/>
            <person name="Sawayama S."/>
            <person name="Nakagawa S."/>
        </authorList>
    </citation>
    <scope>NUCLEOTIDE SEQUENCE [LARGE SCALE GENOMIC DNA]</scope>
    <source>
        <strain evidence="6 7">NKW23</strain>
    </source>
</reference>
<dbReference type="PANTHER" id="PTHR30126">
    <property type="entry name" value="HTH-TYPE TRANSCRIPTIONAL REGULATOR"/>
    <property type="match status" value="1"/>
</dbReference>
<dbReference type="PRINTS" id="PR00039">
    <property type="entry name" value="HTHLYSR"/>
</dbReference>
<evidence type="ECO:0000313" key="7">
    <source>
        <dbReference type="Proteomes" id="UP001239909"/>
    </source>
</evidence>
<dbReference type="InterPro" id="IPR000847">
    <property type="entry name" value="LysR_HTH_N"/>
</dbReference>
<dbReference type="PANTHER" id="PTHR30126:SF98">
    <property type="entry name" value="HTH-TYPE TRANSCRIPTIONAL ACTIVATOR BAUR"/>
    <property type="match status" value="1"/>
</dbReference>
<organism evidence="6 7">
    <name type="scientific">Paralimibaculum aggregatum</name>
    <dbReference type="NCBI Taxonomy" id="3036245"/>
    <lineage>
        <taxon>Bacteria</taxon>
        <taxon>Pseudomonadati</taxon>
        <taxon>Pseudomonadota</taxon>
        <taxon>Alphaproteobacteria</taxon>
        <taxon>Rhodobacterales</taxon>
        <taxon>Paracoccaceae</taxon>
        <taxon>Paralimibaculum</taxon>
    </lineage>
</organism>
<evidence type="ECO:0000256" key="3">
    <source>
        <dbReference type="ARBA" id="ARBA00023125"/>
    </source>
</evidence>
<dbReference type="Gene3D" id="1.10.10.10">
    <property type="entry name" value="Winged helix-like DNA-binding domain superfamily/Winged helix DNA-binding domain"/>
    <property type="match status" value="1"/>
</dbReference>
<comment type="caution">
    <text evidence="6">The sequence shown here is derived from an EMBL/GenBank/DDBJ whole genome shotgun (WGS) entry which is preliminary data.</text>
</comment>
<keyword evidence="4" id="KW-0804">Transcription</keyword>
<evidence type="ECO:0000259" key="5">
    <source>
        <dbReference type="PROSITE" id="PS50931"/>
    </source>
</evidence>
<evidence type="ECO:0000256" key="2">
    <source>
        <dbReference type="ARBA" id="ARBA00023015"/>
    </source>
</evidence>
<dbReference type="SUPFAM" id="SSF46785">
    <property type="entry name" value="Winged helix' DNA-binding domain"/>
    <property type="match status" value="1"/>
</dbReference>
<dbReference type="InterPro" id="IPR036390">
    <property type="entry name" value="WH_DNA-bd_sf"/>
</dbReference>
<gene>
    <name evidence="6" type="ORF">LNKW23_42440</name>
</gene>
<accession>A0ABQ6LSH3</accession>
<keyword evidence="3" id="KW-0238">DNA-binding</keyword>
<comment type="similarity">
    <text evidence="1">Belongs to the LysR transcriptional regulatory family.</text>
</comment>
<dbReference type="EMBL" id="BSYI01000049">
    <property type="protein sequence ID" value="GMG85028.1"/>
    <property type="molecule type" value="Genomic_DNA"/>
</dbReference>
<dbReference type="SUPFAM" id="SSF53850">
    <property type="entry name" value="Periplasmic binding protein-like II"/>
    <property type="match status" value="1"/>
</dbReference>
<dbReference type="CDD" id="cd05466">
    <property type="entry name" value="PBP2_LTTR_substrate"/>
    <property type="match status" value="1"/>
</dbReference>
<keyword evidence="2" id="KW-0805">Transcription regulation</keyword>
<dbReference type="Pfam" id="PF03466">
    <property type="entry name" value="LysR_substrate"/>
    <property type="match status" value="1"/>
</dbReference>
<evidence type="ECO:0000256" key="1">
    <source>
        <dbReference type="ARBA" id="ARBA00009437"/>
    </source>
</evidence>
<dbReference type="Gene3D" id="3.40.190.10">
    <property type="entry name" value="Periplasmic binding protein-like II"/>
    <property type="match status" value="2"/>
</dbReference>
<keyword evidence="7" id="KW-1185">Reference proteome</keyword>
<dbReference type="PROSITE" id="PS50931">
    <property type="entry name" value="HTH_LYSR"/>
    <property type="match status" value="1"/>
</dbReference>
<dbReference type="InterPro" id="IPR036388">
    <property type="entry name" value="WH-like_DNA-bd_sf"/>
</dbReference>
<evidence type="ECO:0000256" key="4">
    <source>
        <dbReference type="ARBA" id="ARBA00023163"/>
    </source>
</evidence>
<feature type="domain" description="HTH lysR-type" evidence="5">
    <location>
        <begin position="11"/>
        <end position="67"/>
    </location>
</feature>
<dbReference type="InterPro" id="IPR005119">
    <property type="entry name" value="LysR_subst-bd"/>
</dbReference>
<dbReference type="Pfam" id="PF00126">
    <property type="entry name" value="HTH_1"/>
    <property type="match status" value="1"/>
</dbReference>
<dbReference type="RefSeq" id="WP_285674252.1">
    <property type="nucleotide sequence ID" value="NZ_BSYI01000049.1"/>
</dbReference>
<dbReference type="Proteomes" id="UP001239909">
    <property type="component" value="Unassembled WGS sequence"/>
</dbReference>
<sequence length="300" mass="33037">MNGDIRLKHADLRMLRRFITVVEAGGITAASQQLGITQSTLSSQLASLERTLGTRLCRRGRGGFRLTREGEVIYRSAERLLGAVDAFGNDVAALRGELTGVLHIGTVDNIASNRDCRLPDAIAEFRRVAPNVQISLRVSTPEELETGVLEAKYGLALVPLRKEGRALLYDHLFDEPQALYCGRQHPLAEEAGEIEPAMLTEFAYAGRGYFQDQTIPLKPATVAWDMESILLLVLSGHFIGHLPRHYAETWLSSGEISEVRGPGLRYASPFYAVRRGGHHADPMIDRFRQALVAVHAAPMG</sequence>
<protein>
    <submittedName>
        <fullName evidence="6">LysR family transcriptional regulator</fullName>
    </submittedName>
</protein>
<proteinExistence type="inferred from homology"/>
<evidence type="ECO:0000313" key="6">
    <source>
        <dbReference type="EMBL" id="GMG85028.1"/>
    </source>
</evidence>